<feature type="domain" description="HTH lacI-type" evidence="4">
    <location>
        <begin position="5"/>
        <end position="59"/>
    </location>
</feature>
<protein>
    <submittedName>
        <fullName evidence="5">LacI family transcriptional regulator</fullName>
    </submittedName>
</protein>
<dbReference type="PRINTS" id="PR00036">
    <property type="entry name" value="HTHLACI"/>
</dbReference>
<gene>
    <name evidence="6" type="ORF">DZF93_03690</name>
    <name evidence="5" type="ORF">VO01_01315</name>
</gene>
<dbReference type="InterPro" id="IPR028082">
    <property type="entry name" value="Peripla_BP_I"/>
</dbReference>
<evidence type="ECO:0000313" key="6">
    <source>
        <dbReference type="EMBL" id="RIJ44209.1"/>
    </source>
</evidence>
<dbReference type="SUPFAM" id="SSF47413">
    <property type="entry name" value="lambda repressor-like DNA-binding domains"/>
    <property type="match status" value="1"/>
</dbReference>
<dbReference type="InterPro" id="IPR000843">
    <property type="entry name" value="HTH_LacI"/>
</dbReference>
<dbReference type="GO" id="GO:0003700">
    <property type="term" value="F:DNA-binding transcription factor activity"/>
    <property type="evidence" value="ECO:0007669"/>
    <property type="project" value="TreeGrafter"/>
</dbReference>
<keyword evidence="1" id="KW-0805">Transcription regulation</keyword>
<dbReference type="Proteomes" id="UP000032604">
    <property type="component" value="Chromosome"/>
</dbReference>
<dbReference type="Gene3D" id="1.10.260.40">
    <property type="entry name" value="lambda repressor-like DNA-binding domains"/>
    <property type="match status" value="1"/>
</dbReference>
<dbReference type="HOGENOM" id="CLU_037628_6_1_11"/>
<sequence>MSRRATIHDVAAAAGVSVSTVSKAVNGRYGISAETSRRVMEVVERLGYESSLVASSMRSHRTGVIGVLVADFEPFSAEILKGVGAALRKSRYDLLAYSGSRQVDGTGWERRSLSRLSGTLIDGAIMVTPTVVHAQTEIPVVSIDPHTGPADLPSVESDSLGGALQATRHLLELGHRRIGFLAGRPDLRSASLREAGYRRALHDASIAFDPALVRAGLFLTAPAREPARALLSMPDRPTAIFAANDLSGIAILQVAAELGIRVPEDLSVIGFDDIPEASQMTPPLTTIRQPMQRLGTTAVDLLMSLMAGQDPEAMRIQLPTRLVRRATTAPPPPRRR</sequence>
<dbReference type="PROSITE" id="PS00356">
    <property type="entry name" value="HTH_LACI_1"/>
    <property type="match status" value="1"/>
</dbReference>
<evidence type="ECO:0000256" key="1">
    <source>
        <dbReference type="ARBA" id="ARBA00023015"/>
    </source>
</evidence>
<evidence type="ECO:0000313" key="8">
    <source>
        <dbReference type="Proteomes" id="UP000266634"/>
    </source>
</evidence>
<dbReference type="EMBL" id="QWEA01000078">
    <property type="protein sequence ID" value="RIJ44209.1"/>
    <property type="molecule type" value="Genomic_DNA"/>
</dbReference>
<dbReference type="SUPFAM" id="SSF53822">
    <property type="entry name" value="Periplasmic binding protein-like I"/>
    <property type="match status" value="1"/>
</dbReference>
<dbReference type="EMBL" id="CP011043">
    <property type="protein sequence ID" value="AJW77955.1"/>
    <property type="molecule type" value="Genomic_DNA"/>
</dbReference>
<dbReference type="KEGG" id="cmh:VO01_01315"/>
<dbReference type="Pfam" id="PF13377">
    <property type="entry name" value="Peripla_BP_3"/>
    <property type="match status" value="1"/>
</dbReference>
<evidence type="ECO:0000313" key="5">
    <source>
        <dbReference type="EMBL" id="AJW77955.1"/>
    </source>
</evidence>
<dbReference type="Proteomes" id="UP000266634">
    <property type="component" value="Unassembled WGS sequence"/>
</dbReference>
<dbReference type="InterPro" id="IPR010982">
    <property type="entry name" value="Lambda_DNA-bd_dom_sf"/>
</dbReference>
<name>A0A0D5CF79_9MICO</name>
<proteinExistence type="predicted"/>
<keyword evidence="3" id="KW-0804">Transcription</keyword>
<dbReference type="CDD" id="cd06267">
    <property type="entry name" value="PBP1_LacI_sugar_binding-like"/>
    <property type="match status" value="1"/>
</dbReference>
<dbReference type="PANTHER" id="PTHR30146:SF153">
    <property type="entry name" value="LACTOSE OPERON REPRESSOR"/>
    <property type="match status" value="1"/>
</dbReference>
<dbReference type="InterPro" id="IPR046335">
    <property type="entry name" value="LacI/GalR-like_sensor"/>
</dbReference>
<accession>A0A0D5CF79</accession>
<evidence type="ECO:0000313" key="7">
    <source>
        <dbReference type="Proteomes" id="UP000032604"/>
    </source>
</evidence>
<dbReference type="CDD" id="cd01392">
    <property type="entry name" value="HTH_LacI"/>
    <property type="match status" value="1"/>
</dbReference>
<dbReference type="Gene3D" id="3.40.50.2300">
    <property type="match status" value="2"/>
</dbReference>
<dbReference type="SMART" id="SM00354">
    <property type="entry name" value="HTH_LACI"/>
    <property type="match status" value="1"/>
</dbReference>
<dbReference type="OrthoDB" id="3227375at2"/>
<dbReference type="PATRIC" id="fig|33014.5.peg.280"/>
<evidence type="ECO:0000259" key="4">
    <source>
        <dbReference type="PROSITE" id="PS50932"/>
    </source>
</evidence>
<dbReference type="Pfam" id="PF00356">
    <property type="entry name" value="LacI"/>
    <property type="match status" value="1"/>
</dbReference>
<organism evidence="5 7">
    <name type="scientific">Clavibacter michiganensis subsp. insidiosus</name>
    <dbReference type="NCBI Taxonomy" id="33014"/>
    <lineage>
        <taxon>Bacteria</taxon>
        <taxon>Bacillati</taxon>
        <taxon>Actinomycetota</taxon>
        <taxon>Actinomycetes</taxon>
        <taxon>Micrococcales</taxon>
        <taxon>Microbacteriaceae</taxon>
        <taxon>Clavibacter</taxon>
    </lineage>
</organism>
<dbReference type="AlphaFoldDB" id="A0A0D5CF79"/>
<dbReference type="PANTHER" id="PTHR30146">
    <property type="entry name" value="LACI-RELATED TRANSCRIPTIONAL REPRESSOR"/>
    <property type="match status" value="1"/>
</dbReference>
<keyword evidence="2" id="KW-0238">DNA-binding</keyword>
<dbReference type="RefSeq" id="WP_045526321.1">
    <property type="nucleotide sequence ID" value="NZ_CP011043.1"/>
</dbReference>
<dbReference type="PROSITE" id="PS50932">
    <property type="entry name" value="HTH_LACI_2"/>
    <property type="match status" value="1"/>
</dbReference>
<dbReference type="GO" id="GO:0000976">
    <property type="term" value="F:transcription cis-regulatory region binding"/>
    <property type="evidence" value="ECO:0007669"/>
    <property type="project" value="TreeGrafter"/>
</dbReference>
<evidence type="ECO:0000256" key="3">
    <source>
        <dbReference type="ARBA" id="ARBA00023163"/>
    </source>
</evidence>
<reference evidence="5 7" key="1">
    <citation type="journal article" date="2015" name="Genome Announc.">
        <title>Complete Genome Sequence of Clavibacter michiganensis subsp. insidiosus R1-1 Using PacBio Single-Molecule Real-Time Technology.</title>
        <authorList>
            <person name="Lu Y."/>
            <person name="Samac D.A."/>
            <person name="Glazebrook J."/>
            <person name="Ishimaru C.A."/>
        </authorList>
    </citation>
    <scope>NUCLEOTIDE SEQUENCE [LARGE SCALE GENOMIC DNA]</scope>
    <source>
        <strain evidence="5 7">R1-1</strain>
    </source>
</reference>
<evidence type="ECO:0000256" key="2">
    <source>
        <dbReference type="ARBA" id="ARBA00023125"/>
    </source>
</evidence>
<reference evidence="6 8" key="2">
    <citation type="submission" date="2018-08" db="EMBL/GenBank/DDBJ databases">
        <title>Genome Sequence of Clavibacter michiganensis Subspecies type strains, and the Atypical Peach-Colored Strains Isolated from Tomato.</title>
        <authorList>
            <person name="Osdaghi E."/>
            <person name="Portier P."/>
            <person name="Briand M."/>
            <person name="Jacques M.-A."/>
        </authorList>
    </citation>
    <scope>NUCLEOTIDE SEQUENCE [LARGE SCALE GENOMIC DNA]</scope>
    <source>
        <strain evidence="6 8">CFBP 6488</strain>
    </source>
</reference>